<protein>
    <submittedName>
        <fullName evidence="2">Glycine zipper</fullName>
    </submittedName>
</protein>
<dbReference type="OrthoDB" id="8020822at2"/>
<evidence type="ECO:0000313" key="2">
    <source>
        <dbReference type="EMBL" id="SMF42940.1"/>
    </source>
</evidence>
<dbReference type="Proteomes" id="UP000192903">
    <property type="component" value="Unassembled WGS sequence"/>
</dbReference>
<feature type="chain" id="PRO_5012394729" evidence="1">
    <location>
        <begin position="23"/>
        <end position="132"/>
    </location>
</feature>
<accession>A0A1X7F0L2</accession>
<keyword evidence="3" id="KW-1185">Reference proteome</keyword>
<name>A0A1X7F0L2_9HYPH</name>
<dbReference type="AlphaFoldDB" id="A0A1X7F0L2"/>
<dbReference type="EMBL" id="FXAF01000006">
    <property type="protein sequence ID" value="SMF42940.1"/>
    <property type="molecule type" value="Genomic_DNA"/>
</dbReference>
<organism evidence="2 3">
    <name type="scientific">Xaviernesmea oryzae</name>
    <dbReference type="NCBI Taxonomy" id="464029"/>
    <lineage>
        <taxon>Bacteria</taxon>
        <taxon>Pseudomonadati</taxon>
        <taxon>Pseudomonadota</taxon>
        <taxon>Alphaproteobacteria</taxon>
        <taxon>Hyphomicrobiales</taxon>
        <taxon>Rhizobiaceae</taxon>
        <taxon>Rhizobium/Agrobacterium group</taxon>
        <taxon>Xaviernesmea</taxon>
    </lineage>
</organism>
<evidence type="ECO:0000313" key="3">
    <source>
        <dbReference type="Proteomes" id="UP000192903"/>
    </source>
</evidence>
<dbReference type="STRING" id="464029.SAMN02982989_2062"/>
<reference evidence="3" key="1">
    <citation type="submission" date="2017-04" db="EMBL/GenBank/DDBJ databases">
        <authorList>
            <person name="Varghese N."/>
            <person name="Submissions S."/>
        </authorList>
    </citation>
    <scope>NUCLEOTIDE SEQUENCE [LARGE SCALE GENOMIC DNA]</scope>
    <source>
        <strain evidence="3">B4P</strain>
    </source>
</reference>
<dbReference type="InterPro" id="IPR009642">
    <property type="entry name" value="DUF1236"/>
</dbReference>
<evidence type="ECO:0000256" key="1">
    <source>
        <dbReference type="SAM" id="SignalP"/>
    </source>
</evidence>
<feature type="signal peptide" evidence="1">
    <location>
        <begin position="1"/>
        <end position="22"/>
    </location>
</feature>
<gene>
    <name evidence="2" type="ORF">SAMN02982989_2062</name>
</gene>
<keyword evidence="1" id="KW-0732">Signal</keyword>
<dbReference type="RefSeq" id="WP_085422301.1">
    <property type="nucleotide sequence ID" value="NZ_FXAF01000006.1"/>
</dbReference>
<proteinExistence type="predicted"/>
<sequence length="132" mass="13045">MKTKIIVLSAAVLGILAPAASAQQGTVNGAAGGAVTGAIVGGPVGAAVGGVVGAIAGTAIDPPPQRVVSYVEQAPLPADPVVVQEKVVVGKPIPSTVVLTPVPEAPEYAYAVVNQQRVIVDPGTRTVVQIVR</sequence>
<dbReference type="Pfam" id="PF06823">
    <property type="entry name" value="DUF1236"/>
    <property type="match status" value="1"/>
</dbReference>